<evidence type="ECO:0000259" key="10">
    <source>
        <dbReference type="Pfam" id="PF25145"/>
    </source>
</evidence>
<dbReference type="Proteomes" id="UP000663444">
    <property type="component" value="Chromosome"/>
</dbReference>
<keyword evidence="12" id="KW-1185">Reference proteome</keyword>
<dbReference type="SUPFAM" id="SSF52096">
    <property type="entry name" value="ClpP/crotonase"/>
    <property type="match status" value="1"/>
</dbReference>
<dbReference type="Gene3D" id="2.40.50.140">
    <property type="entry name" value="Nucleic acid-binding proteins"/>
    <property type="match status" value="1"/>
</dbReference>
<evidence type="ECO:0000256" key="3">
    <source>
        <dbReference type="ARBA" id="ARBA00022989"/>
    </source>
</evidence>
<evidence type="ECO:0000313" key="12">
    <source>
        <dbReference type="Proteomes" id="UP000663444"/>
    </source>
</evidence>
<reference evidence="11" key="1">
    <citation type="submission" date="2020-11" db="EMBL/GenBank/DDBJ databases">
        <title>Azospira restricta DSM 18626 genome sequence.</title>
        <authorList>
            <person name="Moe W.M."/>
        </authorList>
    </citation>
    <scope>NUCLEOTIDE SEQUENCE</scope>
    <source>
        <strain evidence="11">DSM 18626</strain>
    </source>
</reference>
<dbReference type="FunFam" id="3.90.226.10:FF:000089">
    <property type="entry name" value="Membrane-bound serine protease"/>
    <property type="match status" value="1"/>
</dbReference>
<dbReference type="Pfam" id="PF24961">
    <property type="entry name" value="NfeD_membrane"/>
    <property type="match status" value="1"/>
</dbReference>
<organism evidence="11 12">
    <name type="scientific">Azospira restricta</name>
    <dbReference type="NCBI Taxonomy" id="404405"/>
    <lineage>
        <taxon>Bacteria</taxon>
        <taxon>Pseudomonadati</taxon>
        <taxon>Pseudomonadota</taxon>
        <taxon>Betaproteobacteria</taxon>
        <taxon>Rhodocyclales</taxon>
        <taxon>Rhodocyclaceae</taxon>
        <taxon>Azospira</taxon>
    </lineage>
</organism>
<evidence type="ECO:0000256" key="1">
    <source>
        <dbReference type="ARBA" id="ARBA00004141"/>
    </source>
</evidence>
<evidence type="ECO:0000313" key="11">
    <source>
        <dbReference type="EMBL" id="QRJ62982.1"/>
    </source>
</evidence>
<feature type="chain" id="PRO_5037722888" evidence="7">
    <location>
        <begin position="21"/>
        <end position="449"/>
    </location>
</feature>
<dbReference type="GO" id="GO:0016020">
    <property type="term" value="C:membrane"/>
    <property type="evidence" value="ECO:0007669"/>
    <property type="project" value="UniProtKB-SubCell"/>
</dbReference>
<accession>A0A974PWW7</accession>
<dbReference type="InterPro" id="IPR029045">
    <property type="entry name" value="ClpP/crotonase-like_dom_sf"/>
</dbReference>
<evidence type="ECO:0000259" key="8">
    <source>
        <dbReference type="Pfam" id="PF01957"/>
    </source>
</evidence>
<evidence type="ECO:0000256" key="4">
    <source>
        <dbReference type="ARBA" id="ARBA00023136"/>
    </source>
</evidence>
<dbReference type="PANTHER" id="PTHR33507:SF4">
    <property type="entry name" value="NODULATION COMPETITIVENESS PROTEIN NFED"/>
    <property type="match status" value="1"/>
</dbReference>
<sequence>MKRLLALAVMLLLLPVAAAAATVKLAEIHGAISPASAGYFLRALGDAQKSGAELLVLKLDTPGGLDTAMREMIQGILASPVPVAVWVAPAGARAASAGTYLLYASHLAAMAPGTNLGAATPVAIGIGGEAARPGAKPDDGKGEKTEKGAAGSAMEKKATHDAAAYLRSLAQLRGRNVAWAERAVREAESLSADEALRDKVIDLVAADLPELLRQAHGRRIALAAGEKTLALTGAAVVTVERNWQERLLAAVADPNIALILLMLGVYGLLFELYTPGFGVSGIVGAICLLLALYALAMLPINAAGALLLLLGIALMAAEAFMPSFGAFGVGGIVAFVAGAVMLIDGEVPGLEVSLALVVPLAAASALVLAGIGAFALRARRRPTVSGVEAMAGMSVEALQDFTREGWVLAAGERWQARSSRPLARGERARIVAVDGLTLIVEPGDKGEQS</sequence>
<feature type="transmembrane region" description="Helical" evidence="6">
    <location>
        <begin position="247"/>
        <end position="269"/>
    </location>
</feature>
<dbReference type="AlphaFoldDB" id="A0A974PWW7"/>
<feature type="region of interest" description="Disordered" evidence="5">
    <location>
        <begin position="130"/>
        <end position="154"/>
    </location>
</feature>
<name>A0A974PWW7_9RHOO</name>
<comment type="subcellular location">
    <subcellularLocation>
        <location evidence="1">Membrane</location>
        <topology evidence="1">Multi-pass membrane protein</topology>
    </subcellularLocation>
</comment>
<feature type="transmembrane region" description="Helical" evidence="6">
    <location>
        <begin position="324"/>
        <end position="343"/>
    </location>
</feature>
<dbReference type="InterPro" id="IPR056738">
    <property type="entry name" value="NfeD1b_N"/>
</dbReference>
<feature type="domain" description="NfeD1b N-terminal" evidence="10">
    <location>
        <begin position="31"/>
        <end position="123"/>
    </location>
</feature>
<feature type="domain" description="NfeD integral membrane" evidence="9">
    <location>
        <begin position="255"/>
        <end position="370"/>
    </location>
</feature>
<evidence type="ECO:0000256" key="6">
    <source>
        <dbReference type="SAM" id="Phobius"/>
    </source>
</evidence>
<dbReference type="CDD" id="cd07020">
    <property type="entry name" value="Clp_protease_NfeD_1"/>
    <property type="match status" value="1"/>
</dbReference>
<dbReference type="SUPFAM" id="SSF141322">
    <property type="entry name" value="NfeD domain-like"/>
    <property type="match status" value="1"/>
</dbReference>
<evidence type="ECO:0000256" key="2">
    <source>
        <dbReference type="ARBA" id="ARBA00022692"/>
    </source>
</evidence>
<dbReference type="InterPro" id="IPR002810">
    <property type="entry name" value="NfeD-like_C"/>
</dbReference>
<keyword evidence="7" id="KW-0732">Signal</keyword>
<feature type="transmembrane region" description="Helical" evidence="6">
    <location>
        <begin position="276"/>
        <end position="294"/>
    </location>
</feature>
<keyword evidence="3 6" id="KW-1133">Transmembrane helix</keyword>
<dbReference type="Gene3D" id="3.90.226.10">
    <property type="entry name" value="2-enoyl-CoA Hydratase, Chain A, domain 1"/>
    <property type="match status" value="1"/>
</dbReference>
<feature type="signal peptide" evidence="7">
    <location>
        <begin position="1"/>
        <end position="20"/>
    </location>
</feature>
<dbReference type="KEGG" id="ares:IWH25_14645"/>
<feature type="compositionally biased region" description="Basic and acidic residues" evidence="5">
    <location>
        <begin position="135"/>
        <end position="147"/>
    </location>
</feature>
<dbReference type="InterPro" id="IPR056739">
    <property type="entry name" value="NfeD_membrane"/>
</dbReference>
<evidence type="ECO:0000256" key="5">
    <source>
        <dbReference type="SAM" id="MobiDB-lite"/>
    </source>
</evidence>
<protein>
    <submittedName>
        <fullName evidence="11">Nodulation protein NfeD</fullName>
    </submittedName>
</protein>
<dbReference type="Pfam" id="PF01957">
    <property type="entry name" value="NfeD"/>
    <property type="match status" value="1"/>
</dbReference>
<dbReference type="InterPro" id="IPR012340">
    <property type="entry name" value="NA-bd_OB-fold"/>
</dbReference>
<evidence type="ECO:0000259" key="9">
    <source>
        <dbReference type="Pfam" id="PF24961"/>
    </source>
</evidence>
<dbReference type="EMBL" id="CP064781">
    <property type="protein sequence ID" value="QRJ62982.1"/>
    <property type="molecule type" value="Genomic_DNA"/>
</dbReference>
<dbReference type="PANTHER" id="PTHR33507">
    <property type="entry name" value="INNER MEMBRANE PROTEIN YBBJ"/>
    <property type="match status" value="1"/>
</dbReference>
<feature type="transmembrane region" description="Helical" evidence="6">
    <location>
        <begin position="355"/>
        <end position="376"/>
    </location>
</feature>
<proteinExistence type="predicted"/>
<keyword evidence="2 6" id="KW-0812">Transmembrane</keyword>
<dbReference type="InterPro" id="IPR052165">
    <property type="entry name" value="Membrane_assoc_protease"/>
</dbReference>
<feature type="domain" description="NfeD-like C-terminal" evidence="8">
    <location>
        <begin position="387"/>
        <end position="442"/>
    </location>
</feature>
<evidence type="ECO:0000256" key="7">
    <source>
        <dbReference type="SAM" id="SignalP"/>
    </source>
</evidence>
<dbReference type="Pfam" id="PF25145">
    <property type="entry name" value="NfeD1b_N"/>
    <property type="match status" value="1"/>
</dbReference>
<dbReference type="RefSeq" id="WP_203386506.1">
    <property type="nucleotide sequence ID" value="NZ_CP064781.1"/>
</dbReference>
<keyword evidence="4 6" id="KW-0472">Membrane</keyword>
<gene>
    <name evidence="11" type="ORF">IWH25_14645</name>
</gene>